<feature type="coiled-coil region" evidence="12">
    <location>
        <begin position="108"/>
        <end position="135"/>
    </location>
</feature>
<evidence type="ECO:0000256" key="3">
    <source>
        <dbReference type="ARBA" id="ARBA00022448"/>
    </source>
</evidence>
<reference evidence="14" key="1">
    <citation type="submission" date="2020-10" db="EMBL/GenBank/DDBJ databases">
        <authorList>
            <person name="Gilroy R."/>
        </authorList>
    </citation>
    <scope>NUCLEOTIDE SEQUENCE</scope>
    <source>
        <strain evidence="14">CHK189-12415</strain>
    </source>
</reference>
<keyword evidence="6" id="KW-0460">Magnesium</keyword>
<evidence type="ECO:0000256" key="7">
    <source>
        <dbReference type="ARBA" id="ARBA00022989"/>
    </source>
</evidence>
<keyword evidence="7 13" id="KW-1133">Transmembrane helix</keyword>
<name>A0A9D1DYE1_9FIRM</name>
<comment type="function">
    <text evidence="11">Mediates influx of magnesium ions. Alternates between open and closed states. Activated by low cytoplasmic Mg(2+) levels. Inactive when cytoplasmic Mg(2+) levels are high.</text>
</comment>
<evidence type="ECO:0000256" key="9">
    <source>
        <dbReference type="ARBA" id="ARBA00023136"/>
    </source>
</evidence>
<dbReference type="PANTHER" id="PTHR46494:SF1">
    <property type="entry name" value="CORA FAMILY METAL ION TRANSPORTER (EUROFUNG)"/>
    <property type="match status" value="1"/>
</dbReference>
<dbReference type="GO" id="GO:0050897">
    <property type="term" value="F:cobalt ion binding"/>
    <property type="evidence" value="ECO:0007669"/>
    <property type="project" value="TreeGrafter"/>
</dbReference>
<dbReference type="GO" id="GO:0015087">
    <property type="term" value="F:cobalt ion transmembrane transporter activity"/>
    <property type="evidence" value="ECO:0007669"/>
    <property type="project" value="TreeGrafter"/>
</dbReference>
<evidence type="ECO:0000256" key="2">
    <source>
        <dbReference type="ARBA" id="ARBA00009765"/>
    </source>
</evidence>
<dbReference type="FunFam" id="1.20.58.340:FF:000004">
    <property type="entry name" value="Magnesium transport protein CorA"/>
    <property type="match status" value="1"/>
</dbReference>
<dbReference type="InterPro" id="IPR002523">
    <property type="entry name" value="MgTranspt_CorA/ZnTranspt_ZntB"/>
</dbReference>
<accession>A0A9D1DYE1</accession>
<evidence type="ECO:0000256" key="8">
    <source>
        <dbReference type="ARBA" id="ARBA00023065"/>
    </source>
</evidence>
<reference evidence="14" key="2">
    <citation type="journal article" date="2021" name="PeerJ">
        <title>Extensive microbial diversity within the chicken gut microbiome revealed by metagenomics and culture.</title>
        <authorList>
            <person name="Gilroy R."/>
            <person name="Ravi A."/>
            <person name="Getino M."/>
            <person name="Pursley I."/>
            <person name="Horton D.L."/>
            <person name="Alikhan N.F."/>
            <person name="Baker D."/>
            <person name="Gharbi K."/>
            <person name="Hall N."/>
            <person name="Watson M."/>
            <person name="Adriaenssens E.M."/>
            <person name="Foster-Nyarko E."/>
            <person name="Jarju S."/>
            <person name="Secka A."/>
            <person name="Antonio M."/>
            <person name="Oren A."/>
            <person name="Chaudhuri R.R."/>
            <person name="La Ragione R."/>
            <person name="Hildebrand F."/>
            <person name="Pallen M.J."/>
        </authorList>
    </citation>
    <scope>NUCLEOTIDE SEQUENCE</scope>
    <source>
        <strain evidence="14">CHK189-12415</strain>
    </source>
</reference>
<evidence type="ECO:0000256" key="6">
    <source>
        <dbReference type="ARBA" id="ARBA00022842"/>
    </source>
</evidence>
<dbReference type="EMBL" id="DVHA01000256">
    <property type="protein sequence ID" value="HIR61485.1"/>
    <property type="molecule type" value="Genomic_DNA"/>
</dbReference>
<evidence type="ECO:0000256" key="10">
    <source>
        <dbReference type="ARBA" id="ARBA00034269"/>
    </source>
</evidence>
<keyword evidence="8" id="KW-0406">Ion transport</keyword>
<dbReference type="Proteomes" id="UP000824241">
    <property type="component" value="Unassembled WGS sequence"/>
</dbReference>
<proteinExistence type="inferred from homology"/>
<dbReference type="Gene3D" id="1.20.58.340">
    <property type="entry name" value="Magnesium transport protein CorA, transmembrane region"/>
    <property type="match status" value="2"/>
</dbReference>
<dbReference type="SUPFAM" id="SSF144083">
    <property type="entry name" value="Magnesium transport protein CorA, transmembrane region"/>
    <property type="match status" value="1"/>
</dbReference>
<keyword evidence="4" id="KW-1003">Cell membrane</keyword>
<dbReference type="AlphaFoldDB" id="A0A9D1DYE1"/>
<comment type="subcellular location">
    <subcellularLocation>
        <location evidence="1">Cell membrane</location>
        <topology evidence="1">Multi-pass membrane protein</topology>
    </subcellularLocation>
</comment>
<gene>
    <name evidence="14" type="ORF">IAB37_07935</name>
</gene>
<evidence type="ECO:0000256" key="1">
    <source>
        <dbReference type="ARBA" id="ARBA00004651"/>
    </source>
</evidence>
<keyword evidence="3" id="KW-0813">Transport</keyword>
<keyword evidence="9 13" id="KW-0472">Membrane</keyword>
<evidence type="ECO:0000256" key="4">
    <source>
        <dbReference type="ARBA" id="ARBA00022475"/>
    </source>
</evidence>
<sequence length="281" mass="33376">MVQVYSFRQIGEASPYMNALVISHIVEGQIESFESFPDFDIIAFDWYDINHSGAKAPQIIIYLDADNLLFFCEDNRARQKVKEILRIETDKRELDNQLLLYRFFVRLLKDDMKHLDSTEAEMTEAENEMLIQADEDYLDRIIDFRHELLDLKRYYEQLSSIFDELSANDNGRLTKESVQRFEILSNRVERFRSVTLNLQEYVSQMREAYQSQIDIEQNELMKLFTVVTVIFQPLTLLVGWYGMNFSGMPELAWKYGYPVFIIVSVVIVLILILYFKKKKWF</sequence>
<keyword evidence="12" id="KW-0175">Coiled coil</keyword>
<evidence type="ECO:0000256" key="13">
    <source>
        <dbReference type="SAM" id="Phobius"/>
    </source>
</evidence>
<comment type="similarity">
    <text evidence="2">Belongs to the CorA metal ion transporter (MIT) (TC 1.A.35) family.</text>
</comment>
<dbReference type="GO" id="GO:0015095">
    <property type="term" value="F:magnesium ion transmembrane transporter activity"/>
    <property type="evidence" value="ECO:0007669"/>
    <property type="project" value="TreeGrafter"/>
</dbReference>
<feature type="transmembrane region" description="Helical" evidence="13">
    <location>
        <begin position="223"/>
        <end position="243"/>
    </location>
</feature>
<dbReference type="Pfam" id="PF01544">
    <property type="entry name" value="CorA"/>
    <property type="match status" value="1"/>
</dbReference>
<evidence type="ECO:0000256" key="11">
    <source>
        <dbReference type="ARBA" id="ARBA00045497"/>
    </source>
</evidence>
<evidence type="ECO:0000313" key="15">
    <source>
        <dbReference type="Proteomes" id="UP000824241"/>
    </source>
</evidence>
<keyword evidence="5 13" id="KW-0812">Transmembrane</keyword>
<evidence type="ECO:0000313" key="14">
    <source>
        <dbReference type="EMBL" id="HIR61485.1"/>
    </source>
</evidence>
<comment type="caution">
    <text evidence="14">The sequence shown here is derived from an EMBL/GenBank/DDBJ whole genome shotgun (WGS) entry which is preliminary data.</text>
</comment>
<evidence type="ECO:0000256" key="12">
    <source>
        <dbReference type="SAM" id="Coils"/>
    </source>
</evidence>
<dbReference type="InterPro" id="IPR045861">
    <property type="entry name" value="CorA_cytoplasmic_dom"/>
</dbReference>
<dbReference type="InterPro" id="IPR045863">
    <property type="entry name" value="CorA_TM1_TM2"/>
</dbReference>
<protein>
    <submittedName>
        <fullName evidence="14">Magnesium transporter CorA</fullName>
    </submittedName>
</protein>
<dbReference type="CDD" id="cd12826">
    <property type="entry name" value="EcCorA_ZntB-like_u1"/>
    <property type="match status" value="1"/>
</dbReference>
<feature type="transmembrane region" description="Helical" evidence="13">
    <location>
        <begin position="255"/>
        <end position="275"/>
    </location>
</feature>
<comment type="catalytic activity">
    <reaction evidence="10">
        <text>Mg(2+)(in) = Mg(2+)(out)</text>
        <dbReference type="Rhea" id="RHEA:29827"/>
        <dbReference type="ChEBI" id="CHEBI:18420"/>
    </reaction>
</comment>
<dbReference type="GO" id="GO:0000287">
    <property type="term" value="F:magnesium ion binding"/>
    <property type="evidence" value="ECO:0007669"/>
    <property type="project" value="TreeGrafter"/>
</dbReference>
<dbReference type="GO" id="GO:0005886">
    <property type="term" value="C:plasma membrane"/>
    <property type="evidence" value="ECO:0007669"/>
    <property type="project" value="UniProtKB-SubCell"/>
</dbReference>
<dbReference type="SUPFAM" id="SSF143865">
    <property type="entry name" value="CorA soluble domain-like"/>
    <property type="match status" value="1"/>
</dbReference>
<organism evidence="14 15">
    <name type="scientific">Candidatus Faecivivens stercoravium</name>
    <dbReference type="NCBI Taxonomy" id="2840803"/>
    <lineage>
        <taxon>Bacteria</taxon>
        <taxon>Bacillati</taxon>
        <taxon>Bacillota</taxon>
        <taxon>Clostridia</taxon>
        <taxon>Eubacteriales</taxon>
        <taxon>Oscillospiraceae</taxon>
        <taxon>Oscillospiraceae incertae sedis</taxon>
        <taxon>Candidatus Faecivivens</taxon>
    </lineage>
</organism>
<evidence type="ECO:0000256" key="5">
    <source>
        <dbReference type="ARBA" id="ARBA00022692"/>
    </source>
</evidence>
<dbReference type="PANTHER" id="PTHR46494">
    <property type="entry name" value="CORA FAMILY METAL ION TRANSPORTER (EUROFUNG)"/>
    <property type="match status" value="1"/>
</dbReference>